<dbReference type="PANTHER" id="PTHR10887">
    <property type="entry name" value="DNA2/NAM7 HELICASE FAMILY"/>
    <property type="match status" value="1"/>
</dbReference>
<reference evidence="3 4" key="1">
    <citation type="journal article" date="2018" name="New Phytol.">
        <title>Phylogenomics of Endogonaceae and evolution of mycorrhizas within Mucoromycota.</title>
        <authorList>
            <person name="Chang Y."/>
            <person name="Desiro A."/>
            <person name="Na H."/>
            <person name="Sandor L."/>
            <person name="Lipzen A."/>
            <person name="Clum A."/>
            <person name="Barry K."/>
            <person name="Grigoriev I.V."/>
            <person name="Martin F.M."/>
            <person name="Stajich J.E."/>
            <person name="Smith M.E."/>
            <person name="Bonito G."/>
            <person name="Spatafora J.W."/>
        </authorList>
    </citation>
    <scope>NUCLEOTIDE SEQUENCE [LARGE SCALE GENOMIC DNA]</scope>
    <source>
        <strain evidence="3 4">AD002</strain>
    </source>
</reference>
<dbReference type="SUPFAM" id="SSF52540">
    <property type="entry name" value="P-loop containing nucleoside triphosphate hydrolases"/>
    <property type="match status" value="1"/>
</dbReference>
<gene>
    <name evidence="3" type="ORF">BC938DRAFT_476306</name>
</gene>
<dbReference type="GO" id="GO:0016787">
    <property type="term" value="F:hydrolase activity"/>
    <property type="evidence" value="ECO:0007669"/>
    <property type="project" value="UniProtKB-KW"/>
</dbReference>
<dbReference type="EMBL" id="RBNJ01023267">
    <property type="protein sequence ID" value="RUS17262.1"/>
    <property type="molecule type" value="Genomic_DNA"/>
</dbReference>
<dbReference type="Gene3D" id="3.40.50.300">
    <property type="entry name" value="P-loop containing nucleotide triphosphate hydrolases"/>
    <property type="match status" value="2"/>
</dbReference>
<feature type="non-terminal residue" evidence="3">
    <location>
        <position position="673"/>
    </location>
</feature>
<proteinExistence type="predicted"/>
<evidence type="ECO:0000259" key="2">
    <source>
        <dbReference type="Pfam" id="PF13086"/>
    </source>
</evidence>
<dbReference type="InterPro" id="IPR041677">
    <property type="entry name" value="DNA2/NAM7_AAA_11"/>
</dbReference>
<dbReference type="AlphaFoldDB" id="A0A433PI77"/>
<keyword evidence="4" id="KW-1185">Reference proteome</keyword>
<feature type="domain" description="DNA2/NAM7 helicase helicase" evidence="2">
    <location>
        <begin position="103"/>
        <end position="265"/>
    </location>
</feature>
<feature type="region of interest" description="Disordered" evidence="1">
    <location>
        <begin position="434"/>
        <end position="501"/>
    </location>
</feature>
<feature type="compositionally biased region" description="Gly residues" evidence="1">
    <location>
        <begin position="434"/>
        <end position="446"/>
    </location>
</feature>
<feature type="compositionally biased region" description="Acidic residues" evidence="1">
    <location>
        <begin position="282"/>
        <end position="294"/>
    </location>
</feature>
<accession>A0A433PI77</accession>
<feature type="compositionally biased region" description="Gly residues" evidence="1">
    <location>
        <begin position="455"/>
        <end position="467"/>
    </location>
</feature>
<protein>
    <submittedName>
        <fullName evidence="3">P-loop containing nucleoside triphosphate hydrolase protein</fullName>
    </submittedName>
</protein>
<dbReference type="GO" id="GO:0031048">
    <property type="term" value="P:regulatory ncRNA-mediated heterochromatin formation"/>
    <property type="evidence" value="ECO:0007669"/>
    <property type="project" value="TreeGrafter"/>
</dbReference>
<feature type="compositionally biased region" description="Pro residues" evidence="1">
    <location>
        <begin position="331"/>
        <end position="340"/>
    </location>
</feature>
<feature type="compositionally biased region" description="Polar residues" evidence="1">
    <location>
        <begin position="480"/>
        <end position="493"/>
    </location>
</feature>
<evidence type="ECO:0000313" key="3">
    <source>
        <dbReference type="EMBL" id="RUS17262.1"/>
    </source>
</evidence>
<dbReference type="PANTHER" id="PTHR10887:SF341">
    <property type="entry name" value="NFX1-TYPE ZINC FINGER-CONTAINING PROTEIN 1"/>
    <property type="match status" value="1"/>
</dbReference>
<keyword evidence="3" id="KW-0378">Hydrolase</keyword>
<organism evidence="3 4">
    <name type="scientific">Jimgerdemannia flammicorona</name>
    <dbReference type="NCBI Taxonomy" id="994334"/>
    <lineage>
        <taxon>Eukaryota</taxon>
        <taxon>Fungi</taxon>
        <taxon>Fungi incertae sedis</taxon>
        <taxon>Mucoromycota</taxon>
        <taxon>Mucoromycotina</taxon>
        <taxon>Endogonomycetes</taxon>
        <taxon>Endogonales</taxon>
        <taxon>Endogonaceae</taxon>
        <taxon>Jimgerdemannia</taxon>
    </lineage>
</organism>
<dbReference type="GO" id="GO:0031380">
    <property type="term" value="C:nuclear RNA-directed RNA polymerase complex"/>
    <property type="evidence" value="ECO:0007669"/>
    <property type="project" value="TreeGrafter"/>
</dbReference>
<evidence type="ECO:0000256" key="1">
    <source>
        <dbReference type="SAM" id="MobiDB-lite"/>
    </source>
</evidence>
<feature type="compositionally biased region" description="Basic and acidic residues" evidence="1">
    <location>
        <begin position="250"/>
        <end position="280"/>
    </location>
</feature>
<comment type="caution">
    <text evidence="3">The sequence shown here is derived from an EMBL/GenBank/DDBJ whole genome shotgun (WGS) entry which is preliminary data.</text>
</comment>
<dbReference type="InterPro" id="IPR027417">
    <property type="entry name" value="P-loop_NTPase"/>
</dbReference>
<feature type="non-terminal residue" evidence="3">
    <location>
        <position position="1"/>
    </location>
</feature>
<dbReference type="Pfam" id="PF13086">
    <property type="entry name" value="AAA_11"/>
    <property type="match status" value="1"/>
</dbReference>
<dbReference type="GO" id="GO:0004386">
    <property type="term" value="F:helicase activity"/>
    <property type="evidence" value="ECO:0007669"/>
    <property type="project" value="InterPro"/>
</dbReference>
<dbReference type="InterPro" id="IPR045055">
    <property type="entry name" value="DNA2/NAM7-like"/>
</dbReference>
<name>A0A433PI77_9FUNG</name>
<feature type="region of interest" description="Disordered" evidence="1">
    <location>
        <begin position="250"/>
        <end position="341"/>
    </location>
</feature>
<evidence type="ECO:0000313" key="4">
    <source>
        <dbReference type="Proteomes" id="UP000274822"/>
    </source>
</evidence>
<dbReference type="Proteomes" id="UP000274822">
    <property type="component" value="Unassembled WGS sequence"/>
</dbReference>
<sequence length="673" mass="75384">ILIYTSLIIQLPSSAYRHILKGLQTVNPRLLPFASSIVGVNREPGPPRYVDARPCYDFSVILEGSASQPPIRPSFGPPIRSPPSIRLDIDVLAEKWEPFPTSLDVSQLNALKTILTKRLAIVQGPPGTGKTYVGLQAVKLILHNFDHRLMGPIICICQTNHALDQFLEGILKFEDSIVRVGGRSKSEDIKLKTMYQLRQNMDRPQKAQGQFYNYRRREDLERQIRGLLEELHEEPCVSVGFLRAGKRMNERQIDSLERGRPEKKTAPKQENKREGAKNETDWLPEDEDSDDDEWIFTSAVKPQDKFGNDSRPGAQKPSIRGSGRLNGPAERTPPPAPPPKLNRVEEWIKEALTTKPFFSGAGGVLDEFKEDLLEANKGLVFVNDADEEIDEEQLREILEEVQEFREDQSRALLEKFIGLGDAYWADPASGGGLNMGGEGRAGGGSFDPGPWSGMQGRGGSANGGGNGRQQSGLVKGAGNGRQQQGGKTLSPSVQARLRMEEETRERKIVNYGRYLHDEETEDGEEGDDSLKTVQEKDISKWKKVDDVHAWPLEVKLEMHRRWIRERDEEIEKKILKIVEEYQQVTADIKRANVSNDAKLCRANRIVGMTSTAAAKYHDLLEEIGPRIIIFEEAAEMLEAHIITALTKSVEQLVLIGYGFWACLLEIGVGARLE</sequence>